<organism evidence="1 2">
    <name type="scientific">Adlercreutzia equolifaciens subsp. celatus</name>
    <dbReference type="NCBI Taxonomy" id="394340"/>
    <lineage>
        <taxon>Bacteria</taxon>
        <taxon>Bacillati</taxon>
        <taxon>Actinomycetota</taxon>
        <taxon>Coriobacteriia</taxon>
        <taxon>Eggerthellales</taxon>
        <taxon>Eggerthellaceae</taxon>
        <taxon>Adlercreutzia</taxon>
    </lineage>
</organism>
<evidence type="ECO:0000313" key="1">
    <source>
        <dbReference type="EMBL" id="RDC44362.1"/>
    </source>
</evidence>
<comment type="caution">
    <text evidence="1">The sequence shown here is derived from an EMBL/GenBank/DDBJ whole genome shotgun (WGS) entry which is preliminary data.</text>
</comment>
<gene>
    <name evidence="1" type="ORF">C1850_06495</name>
</gene>
<dbReference type="Proteomes" id="UP000253805">
    <property type="component" value="Unassembled WGS sequence"/>
</dbReference>
<name>A0A369NYT1_9ACTN</name>
<evidence type="ECO:0000313" key="2">
    <source>
        <dbReference type="Proteomes" id="UP000253805"/>
    </source>
</evidence>
<proteinExistence type="predicted"/>
<dbReference type="AlphaFoldDB" id="A0A369NYT1"/>
<accession>A0A369NYT1</accession>
<protein>
    <submittedName>
        <fullName evidence="1">Uncharacterized protein</fullName>
    </submittedName>
</protein>
<dbReference type="EMBL" id="PPUT01000014">
    <property type="protein sequence ID" value="RDC44362.1"/>
    <property type="molecule type" value="Genomic_DNA"/>
</dbReference>
<dbReference type="RefSeq" id="WP_114549065.1">
    <property type="nucleotide sequence ID" value="NZ_DBGDPA010000069.1"/>
</dbReference>
<sequence length="93" mass="10154">MATKTFSGRADAEKILLADALARQEYGLSFGQYCSGVLVDYICETGALPDTRVHSKKKGGVAMMLSLAKKHQGSDIARLSDQEIRDLVASRYE</sequence>
<reference evidence="1 2" key="1">
    <citation type="journal article" date="2018" name="Elife">
        <title>Discovery and characterization of a prevalent human gut bacterial enzyme sufficient for the inactivation of a family of plant toxins.</title>
        <authorList>
            <person name="Koppel N."/>
            <person name="Bisanz J.E."/>
            <person name="Pandelia M.E."/>
            <person name="Turnbaugh P.J."/>
            <person name="Balskus E.P."/>
        </authorList>
    </citation>
    <scope>NUCLEOTIDE SEQUENCE [LARGE SCALE GENOMIC DNA]</scope>
    <source>
        <strain evidence="1 2">OB21 GAM 11</strain>
    </source>
</reference>